<evidence type="ECO:0000259" key="12">
    <source>
        <dbReference type="PROSITE" id="PS51384"/>
    </source>
</evidence>
<reference evidence="13 14" key="1">
    <citation type="submission" date="2015-12" db="EMBL/GenBank/DDBJ databases">
        <title>Complete genome sequence of Pseudoalteromonas rubra SCSIO 6842, harboring a conjugative plasmid.</title>
        <authorList>
            <person name="Li B."/>
            <person name="Wang X."/>
        </authorList>
    </citation>
    <scope>NUCLEOTIDE SEQUENCE [LARGE SCALE GENOMIC DNA]</scope>
    <source>
        <strain evidence="13 14">SCSIO 6842</strain>
    </source>
</reference>
<dbReference type="Proteomes" id="UP000069015">
    <property type="component" value="Chromosome 1"/>
</dbReference>
<evidence type="ECO:0000256" key="8">
    <source>
        <dbReference type="ARBA" id="ARBA00023014"/>
    </source>
</evidence>
<keyword evidence="6" id="KW-0560">Oxidoreductase</keyword>
<gene>
    <name evidence="13" type="ORF">AT705_19300</name>
</gene>
<comment type="similarity">
    <text evidence="11">In the N-terminal section; belongs to the FAD-binding oxidoreductase type 6 family.</text>
</comment>
<evidence type="ECO:0000256" key="6">
    <source>
        <dbReference type="ARBA" id="ARBA00023002"/>
    </source>
</evidence>
<dbReference type="InterPro" id="IPR017927">
    <property type="entry name" value="FAD-bd_FR_type"/>
</dbReference>
<dbReference type="InterPro" id="IPR050415">
    <property type="entry name" value="MRET"/>
</dbReference>
<proteinExistence type="inferred from homology"/>
<dbReference type="GO" id="GO:0016491">
    <property type="term" value="F:oxidoreductase activity"/>
    <property type="evidence" value="ECO:0007669"/>
    <property type="project" value="UniProtKB-KW"/>
</dbReference>
<dbReference type="Gene3D" id="3.10.20.30">
    <property type="match status" value="1"/>
</dbReference>
<evidence type="ECO:0000256" key="5">
    <source>
        <dbReference type="ARBA" id="ARBA00022827"/>
    </source>
</evidence>
<evidence type="ECO:0000256" key="2">
    <source>
        <dbReference type="ARBA" id="ARBA00022630"/>
    </source>
</evidence>
<dbReference type="InterPro" id="IPR036010">
    <property type="entry name" value="2Fe-2S_ferredoxin-like_sf"/>
</dbReference>
<dbReference type="InterPro" id="IPR008333">
    <property type="entry name" value="Cbr1-like_FAD-bd_dom"/>
</dbReference>
<evidence type="ECO:0000256" key="9">
    <source>
        <dbReference type="ARBA" id="ARBA00023075"/>
    </source>
</evidence>
<dbReference type="AlphaFoldDB" id="A0A0U2XBA8"/>
<keyword evidence="7" id="KW-0408">Iron</keyword>
<dbReference type="InterPro" id="IPR039261">
    <property type="entry name" value="FNR_nucleotide-bd"/>
</dbReference>
<dbReference type="PROSITE" id="PS51384">
    <property type="entry name" value="FAD_FR"/>
    <property type="match status" value="1"/>
</dbReference>
<comment type="cofactor">
    <cofactor evidence="1">
        <name>FAD</name>
        <dbReference type="ChEBI" id="CHEBI:57692"/>
    </cofactor>
</comment>
<dbReference type="SUPFAM" id="SSF54292">
    <property type="entry name" value="2Fe-2S ferredoxin-like"/>
    <property type="match status" value="1"/>
</dbReference>
<dbReference type="InterPro" id="IPR017938">
    <property type="entry name" value="Riboflavin_synthase-like_b-brl"/>
</dbReference>
<keyword evidence="2" id="KW-0285">Flavoprotein</keyword>
<evidence type="ECO:0000256" key="10">
    <source>
        <dbReference type="ARBA" id="ARBA00034078"/>
    </source>
</evidence>
<keyword evidence="3" id="KW-0001">2Fe-2S</keyword>
<dbReference type="SUPFAM" id="SSF52343">
    <property type="entry name" value="Ferredoxin reductase-like, C-terminal NADP-linked domain"/>
    <property type="match status" value="1"/>
</dbReference>
<keyword evidence="9" id="KW-0830">Ubiquinone</keyword>
<keyword evidence="8" id="KW-0411">Iron-sulfur</keyword>
<dbReference type="PANTHER" id="PTHR47354">
    <property type="entry name" value="NADH OXIDOREDUCTASE HCR"/>
    <property type="match status" value="1"/>
</dbReference>
<dbReference type="InterPro" id="IPR001433">
    <property type="entry name" value="OxRdtase_FAD/NAD-bd"/>
</dbReference>
<dbReference type="KEGG" id="prr:AT705_19300"/>
<dbReference type="GO" id="GO:0051537">
    <property type="term" value="F:2 iron, 2 sulfur cluster binding"/>
    <property type="evidence" value="ECO:0007669"/>
    <property type="project" value="UniProtKB-KW"/>
</dbReference>
<dbReference type="Pfam" id="PF00111">
    <property type="entry name" value="Fer2"/>
    <property type="match status" value="1"/>
</dbReference>
<evidence type="ECO:0000256" key="3">
    <source>
        <dbReference type="ARBA" id="ARBA00022714"/>
    </source>
</evidence>
<accession>A0A0U2XBA8</accession>
<feature type="domain" description="FAD-binding FR-type" evidence="12">
    <location>
        <begin position="10"/>
        <end position="114"/>
    </location>
</feature>
<evidence type="ECO:0000256" key="7">
    <source>
        <dbReference type="ARBA" id="ARBA00023004"/>
    </source>
</evidence>
<dbReference type="EMBL" id="CP013611">
    <property type="protein sequence ID" value="ALU45156.1"/>
    <property type="molecule type" value="Genomic_DNA"/>
</dbReference>
<dbReference type="Pfam" id="PF00970">
    <property type="entry name" value="FAD_binding_6"/>
    <property type="match status" value="1"/>
</dbReference>
<dbReference type="SUPFAM" id="SSF63380">
    <property type="entry name" value="Riboflavin synthase domain-like"/>
    <property type="match status" value="1"/>
</dbReference>
<name>A0A0U2XBA8_9GAMM</name>
<dbReference type="InterPro" id="IPR012675">
    <property type="entry name" value="Beta-grasp_dom_sf"/>
</dbReference>
<evidence type="ECO:0000313" key="14">
    <source>
        <dbReference type="Proteomes" id="UP000069015"/>
    </source>
</evidence>
<dbReference type="PRINTS" id="PR00409">
    <property type="entry name" value="PHDIOXRDTASE"/>
</dbReference>
<keyword evidence="5" id="KW-0274">FAD</keyword>
<dbReference type="GO" id="GO:0046872">
    <property type="term" value="F:metal ion binding"/>
    <property type="evidence" value="ECO:0007669"/>
    <property type="project" value="UniProtKB-KW"/>
</dbReference>
<evidence type="ECO:0000313" key="13">
    <source>
        <dbReference type="EMBL" id="ALU45156.1"/>
    </source>
</evidence>
<sequence>MQCMLPAWRDGYYRARIESVRVFTKQSVELLLVPEKGWPTHKSGQHLALTLNINGRLVTRVFTIASSAEQLEAQNTLRLLIRTQDKGALTAHLSKLTRGEWVNISKPQGTFLLPRTEQPVVMLAGGSGITPFIAMLHSIPKGDTRPITLLYYAKKNAHWLNTELAQLQVSLPGFEYRLLERDKDGDAVKALSPYTGKKWLVCGPEGLHKQVAQLAEQTNTPLASEHFSATPRVDLSTERAEFTVTYNGKQFMIDNQHTLLAHLKAKQQEVNAGCGMGICHQCKCVKKRGVVRDTRTGELSDNTEQLIQLCVSQVVSDVELVK</sequence>
<evidence type="ECO:0000256" key="1">
    <source>
        <dbReference type="ARBA" id="ARBA00001974"/>
    </source>
</evidence>
<comment type="cofactor">
    <cofactor evidence="10">
        <name>[2Fe-2S] cluster</name>
        <dbReference type="ChEBI" id="CHEBI:190135"/>
    </cofactor>
</comment>
<protein>
    <submittedName>
        <fullName evidence="13">Oxidoreductase</fullName>
    </submittedName>
</protein>
<organism evidence="13 14">
    <name type="scientific">Pseudoalteromonas rubra</name>
    <dbReference type="NCBI Taxonomy" id="43658"/>
    <lineage>
        <taxon>Bacteria</taxon>
        <taxon>Pseudomonadati</taxon>
        <taxon>Pseudomonadota</taxon>
        <taxon>Gammaproteobacteria</taxon>
        <taxon>Alteromonadales</taxon>
        <taxon>Pseudoalteromonadaceae</taxon>
        <taxon>Pseudoalteromonas</taxon>
    </lineage>
</organism>
<dbReference type="Gene3D" id="2.40.30.10">
    <property type="entry name" value="Translation factors"/>
    <property type="match status" value="1"/>
</dbReference>
<keyword evidence="4" id="KW-0479">Metal-binding</keyword>
<dbReference type="Gene3D" id="3.40.50.80">
    <property type="entry name" value="Nucleotide-binding domain of ferredoxin-NADP reductase (FNR) module"/>
    <property type="match status" value="1"/>
</dbReference>
<dbReference type="InterPro" id="IPR001041">
    <property type="entry name" value="2Fe-2S_ferredoxin-type"/>
</dbReference>
<dbReference type="Pfam" id="PF00175">
    <property type="entry name" value="NAD_binding_1"/>
    <property type="match status" value="1"/>
</dbReference>
<evidence type="ECO:0000256" key="11">
    <source>
        <dbReference type="ARBA" id="ARBA00061434"/>
    </source>
</evidence>
<dbReference type="PANTHER" id="PTHR47354:SF6">
    <property type="entry name" value="NADH OXIDOREDUCTASE HCR"/>
    <property type="match status" value="1"/>
</dbReference>
<evidence type="ECO:0000256" key="4">
    <source>
        <dbReference type="ARBA" id="ARBA00022723"/>
    </source>
</evidence>